<sequence>MNSYFFFFILLISTCSLFGQRTYDIHGQILKENTETPIPGTTIFFSSKGNFYGTSTDENGYFQINNLSKGTYEIAINDSNYQSKKETIIVTDNNEPLLFFLTPIISISEKTTHQLSFQKDNHKNQNKQQRTLPKEEE</sequence>
<reference evidence="2" key="1">
    <citation type="journal article" date="2019" name="Int. J. Syst. Evol. Microbiol.">
        <title>The Global Catalogue of Microorganisms (GCM) 10K type strain sequencing project: providing services to taxonomists for standard genome sequencing and annotation.</title>
        <authorList>
            <consortium name="The Broad Institute Genomics Platform"/>
            <consortium name="The Broad Institute Genome Sequencing Center for Infectious Disease"/>
            <person name="Wu L."/>
            <person name="Ma J."/>
        </authorList>
    </citation>
    <scope>NUCLEOTIDE SEQUENCE [LARGE SCALE GENOMIC DNA]</scope>
    <source>
        <strain evidence="2">KCTC 42423</strain>
    </source>
</reference>
<organism evidence="1 2">
    <name type="scientific">Aquimarina hainanensis</name>
    <dbReference type="NCBI Taxonomy" id="1578017"/>
    <lineage>
        <taxon>Bacteria</taxon>
        <taxon>Pseudomonadati</taxon>
        <taxon>Bacteroidota</taxon>
        <taxon>Flavobacteriia</taxon>
        <taxon>Flavobacteriales</taxon>
        <taxon>Flavobacteriaceae</taxon>
        <taxon>Aquimarina</taxon>
    </lineage>
</organism>
<dbReference type="EMBL" id="JBHULX010000001">
    <property type="protein sequence ID" value="MFD2589454.1"/>
    <property type="molecule type" value="Genomic_DNA"/>
</dbReference>
<accession>A0ABW5N2Q4</accession>
<dbReference type="Gene3D" id="2.60.40.1120">
    <property type="entry name" value="Carboxypeptidase-like, regulatory domain"/>
    <property type="match status" value="1"/>
</dbReference>
<dbReference type="InterPro" id="IPR008969">
    <property type="entry name" value="CarboxyPept-like_regulatory"/>
</dbReference>
<dbReference type="Proteomes" id="UP001597459">
    <property type="component" value="Unassembled WGS sequence"/>
</dbReference>
<dbReference type="RefSeq" id="WP_378258065.1">
    <property type="nucleotide sequence ID" value="NZ_JBHSJV010000001.1"/>
</dbReference>
<dbReference type="Pfam" id="PF13715">
    <property type="entry name" value="CarbopepD_reg_2"/>
    <property type="match status" value="1"/>
</dbReference>
<proteinExistence type="predicted"/>
<keyword evidence="2" id="KW-1185">Reference proteome</keyword>
<evidence type="ECO:0000313" key="1">
    <source>
        <dbReference type="EMBL" id="MFD2589454.1"/>
    </source>
</evidence>
<protein>
    <submittedName>
        <fullName evidence="1">Carboxypeptidase-like regulatory domain-containing protein</fullName>
    </submittedName>
</protein>
<comment type="caution">
    <text evidence="1">The sequence shown here is derived from an EMBL/GenBank/DDBJ whole genome shotgun (WGS) entry which is preliminary data.</text>
</comment>
<dbReference type="SUPFAM" id="SSF49464">
    <property type="entry name" value="Carboxypeptidase regulatory domain-like"/>
    <property type="match status" value="1"/>
</dbReference>
<evidence type="ECO:0000313" key="2">
    <source>
        <dbReference type="Proteomes" id="UP001597459"/>
    </source>
</evidence>
<name>A0ABW5N2Q4_9FLAO</name>
<gene>
    <name evidence="1" type="ORF">ACFSTE_01335</name>
</gene>